<dbReference type="Pfam" id="PF01315">
    <property type="entry name" value="Ald_Xan_dh_C"/>
    <property type="match status" value="1"/>
</dbReference>
<evidence type="ECO:0000256" key="2">
    <source>
        <dbReference type="ARBA" id="ARBA00023002"/>
    </source>
</evidence>
<keyword evidence="1" id="KW-0500">Molybdenum</keyword>
<dbReference type="AlphaFoldDB" id="A0A366F4S2"/>
<evidence type="ECO:0000313" key="6">
    <source>
        <dbReference type="Proteomes" id="UP000253529"/>
    </source>
</evidence>
<accession>A0A366F4S2</accession>
<dbReference type="InterPro" id="IPR036856">
    <property type="entry name" value="Ald_Oxase/Xan_DH_a/b_sf"/>
</dbReference>
<dbReference type="GO" id="GO:0016491">
    <property type="term" value="F:oxidoreductase activity"/>
    <property type="evidence" value="ECO:0007669"/>
    <property type="project" value="UniProtKB-KW"/>
</dbReference>
<proteinExistence type="predicted"/>
<dbReference type="GO" id="GO:0005506">
    <property type="term" value="F:iron ion binding"/>
    <property type="evidence" value="ECO:0007669"/>
    <property type="project" value="InterPro"/>
</dbReference>
<keyword evidence="6" id="KW-1185">Reference proteome</keyword>
<evidence type="ECO:0000256" key="3">
    <source>
        <dbReference type="ARBA" id="ARBA00053029"/>
    </source>
</evidence>
<dbReference type="EMBL" id="QNRK01000023">
    <property type="protein sequence ID" value="RBP09146.1"/>
    <property type="molecule type" value="Genomic_DNA"/>
</dbReference>
<keyword evidence="2" id="KW-0560">Oxidoreductase</keyword>
<comment type="cofactor">
    <cofactor evidence="3">
        <name>Mo-molybdopterin cytosine dinucleotide</name>
        <dbReference type="ChEBI" id="CHEBI:71308"/>
    </cofactor>
</comment>
<dbReference type="Gene3D" id="3.90.1170.50">
    <property type="entry name" value="Aldehyde oxidase/xanthine dehydrogenase, a/b hammerhead"/>
    <property type="match status" value="1"/>
</dbReference>
<dbReference type="SMART" id="SM01008">
    <property type="entry name" value="Ald_Xan_dh_C"/>
    <property type="match status" value="1"/>
</dbReference>
<dbReference type="InterPro" id="IPR014309">
    <property type="entry name" value="Xanthine_DH_Mopterin-bd_su"/>
</dbReference>
<dbReference type="FunFam" id="3.30.365.10:FF:000001">
    <property type="entry name" value="Xanthine dehydrogenase oxidase"/>
    <property type="match status" value="1"/>
</dbReference>
<dbReference type="InterPro" id="IPR037165">
    <property type="entry name" value="AldOxase/xan_DH_Mopterin-bd_sf"/>
</dbReference>
<dbReference type="GO" id="GO:0030151">
    <property type="term" value="F:molybdenum ion binding"/>
    <property type="evidence" value="ECO:0007669"/>
    <property type="project" value="InterPro"/>
</dbReference>
<dbReference type="PANTHER" id="PTHR11908">
    <property type="entry name" value="XANTHINE DEHYDROGENASE"/>
    <property type="match status" value="1"/>
</dbReference>
<evidence type="ECO:0000313" key="5">
    <source>
        <dbReference type="EMBL" id="RBP09146.1"/>
    </source>
</evidence>
<sequence length="772" mass="82384">MLQSDLIDVPETAVVHKPLAHDSARLHVQGSATYVDDIREPEGALHVAMGMAGVAAGELKRLDLAAVKAAPGVVAVIAAADIPGRNDIAPVFADEPLLVEREVMFHGQAVFAVVARTRDEARRAAKLGVIEIEPRPPSVTIADALATGARVQDDYAFARGDAAAAVAASAHRLEGQFAIGGQEHFYLEGQVSLAVPGEGDEMMVYASSQDPTETQHIVARVLGVPDAFVTVETRRMGGGFGGKESQACTWAAMAAVAAKVTGRPCKVRLDRDDDFALTGKRHDFRADWAVGYDDHGVIAGYDVMLNARCGCSVDLTPGVVDRAMFHAGNGYWLPDVAIGTRRLKTNTVSNTAFRGFGGPQGMIAIERVMDAIARERHLDPLDVRKANLLRAGLDRTPYGQAVEDFETQRLMIEELERTSAYRARRAEIAAFNRSSPWLKRGIALTPLMFGISFTLIPLNQAGALVHVYSDGSIHLNHGGTEMGQGLFTKVAQIVAEEFGVPLHFVRITATNTAKVPNASPTAASSGTDLNGMAAKIAAAEIKGRMAAFAAAHWGVPVETVAFRDARAVSGNHAMDFAALAKACRLSRVQLSHAGHYKTPDIHWDRAKATGRPFFYFAYGAACSEVAIDTLTGEMRVMRADLLHDVGSSINPALDIGQVEGGFIQGMGWLTTEELVYDARGRLATHAPATYKIPVASDTPPVFNTTLHTRPNPTASVYRSKAVGEPPLMLAISVYSAILDAVHATSPTGQPRLEAPCTPESILKAIASLEGEG</sequence>
<dbReference type="InterPro" id="IPR016208">
    <property type="entry name" value="Ald_Oxase/xanthine_DH-like"/>
</dbReference>
<dbReference type="SUPFAM" id="SSF54665">
    <property type="entry name" value="CO dehydrogenase molybdoprotein N-domain-like"/>
    <property type="match status" value="1"/>
</dbReference>
<dbReference type="OrthoDB" id="9763985at2"/>
<dbReference type="NCBIfam" id="TIGR02965">
    <property type="entry name" value="xanthine_xdhB"/>
    <property type="match status" value="1"/>
</dbReference>
<dbReference type="Proteomes" id="UP000253529">
    <property type="component" value="Unassembled WGS sequence"/>
</dbReference>
<name>A0A366F4S2_9HYPH</name>
<dbReference type="InterPro" id="IPR008274">
    <property type="entry name" value="AldOxase/xan_DH_MoCoBD1"/>
</dbReference>
<dbReference type="RefSeq" id="WP_113890994.1">
    <property type="nucleotide sequence ID" value="NZ_QNRK01000023.1"/>
</dbReference>
<dbReference type="Gene3D" id="3.30.365.10">
    <property type="entry name" value="Aldehyde oxidase/xanthine dehydrogenase, molybdopterin binding domain"/>
    <property type="match status" value="4"/>
</dbReference>
<dbReference type="InterPro" id="IPR000674">
    <property type="entry name" value="Ald_Oxase/Xan_DH_a/b"/>
</dbReference>
<dbReference type="SUPFAM" id="SSF56003">
    <property type="entry name" value="Molybdenum cofactor-binding domain"/>
    <property type="match status" value="1"/>
</dbReference>
<feature type="domain" description="Aldehyde oxidase/xanthine dehydrogenase a/b hammerhead" evidence="4">
    <location>
        <begin position="29"/>
        <end position="136"/>
    </location>
</feature>
<dbReference type="Pfam" id="PF20256">
    <property type="entry name" value="MoCoBD_2"/>
    <property type="match status" value="1"/>
</dbReference>
<comment type="caution">
    <text evidence="5">The sequence shown here is derived from an EMBL/GenBank/DDBJ whole genome shotgun (WGS) entry which is preliminary data.</text>
</comment>
<reference evidence="5 6" key="1">
    <citation type="submission" date="2018-06" db="EMBL/GenBank/DDBJ databases">
        <title>Genomic Encyclopedia of Type Strains, Phase IV (KMG-IV): sequencing the most valuable type-strain genomes for metagenomic binning, comparative biology and taxonomic classification.</title>
        <authorList>
            <person name="Goeker M."/>
        </authorList>
    </citation>
    <scope>NUCLEOTIDE SEQUENCE [LARGE SCALE GENOMIC DNA]</scope>
    <source>
        <strain evidence="5 6">DSM 24875</strain>
    </source>
</reference>
<evidence type="ECO:0000256" key="1">
    <source>
        <dbReference type="ARBA" id="ARBA00022505"/>
    </source>
</evidence>
<organism evidence="5 6">
    <name type="scientific">Roseiarcus fermentans</name>
    <dbReference type="NCBI Taxonomy" id="1473586"/>
    <lineage>
        <taxon>Bacteria</taxon>
        <taxon>Pseudomonadati</taxon>
        <taxon>Pseudomonadota</taxon>
        <taxon>Alphaproteobacteria</taxon>
        <taxon>Hyphomicrobiales</taxon>
        <taxon>Roseiarcaceae</taxon>
        <taxon>Roseiarcus</taxon>
    </lineage>
</organism>
<dbReference type="InterPro" id="IPR046867">
    <property type="entry name" value="AldOxase/xan_DH_MoCoBD2"/>
</dbReference>
<gene>
    <name evidence="5" type="ORF">DFR50_123118</name>
</gene>
<protein>
    <submittedName>
        <fullName evidence="5">Xanthine dehydrogenase molybdenum binding subunit apoprotein</fullName>
    </submittedName>
</protein>
<evidence type="ECO:0000259" key="4">
    <source>
        <dbReference type="SMART" id="SM01008"/>
    </source>
</evidence>
<dbReference type="PANTHER" id="PTHR11908:SF132">
    <property type="entry name" value="ALDEHYDE OXIDASE 1-RELATED"/>
    <property type="match status" value="1"/>
</dbReference>
<dbReference type="Pfam" id="PF02738">
    <property type="entry name" value="MoCoBD_1"/>
    <property type="match status" value="1"/>
</dbReference>